<evidence type="ECO:0000256" key="1">
    <source>
        <dbReference type="ARBA" id="ARBA00001971"/>
    </source>
</evidence>
<dbReference type="AlphaFoldDB" id="A0ABC8XC00"/>
<gene>
    <name evidence="10" type="ORF">URODEC1_LOCUS22195</name>
</gene>
<dbReference type="InterPro" id="IPR001128">
    <property type="entry name" value="Cyt_P450"/>
</dbReference>
<evidence type="ECO:0000256" key="2">
    <source>
        <dbReference type="ARBA" id="ARBA00010617"/>
    </source>
</evidence>
<evidence type="ECO:0000256" key="5">
    <source>
        <dbReference type="ARBA" id="ARBA00023002"/>
    </source>
</evidence>
<dbReference type="Proteomes" id="UP001497457">
    <property type="component" value="Chromosome 14rd"/>
</dbReference>
<evidence type="ECO:0000256" key="3">
    <source>
        <dbReference type="ARBA" id="ARBA00022617"/>
    </source>
</evidence>
<evidence type="ECO:0000256" key="6">
    <source>
        <dbReference type="ARBA" id="ARBA00023004"/>
    </source>
</evidence>
<evidence type="ECO:0000256" key="9">
    <source>
        <dbReference type="RuleBase" id="RU000461"/>
    </source>
</evidence>
<keyword evidence="3 8" id="KW-0349">Heme</keyword>
<reference evidence="10" key="1">
    <citation type="submission" date="2024-10" db="EMBL/GenBank/DDBJ databases">
        <authorList>
            <person name="Ryan C."/>
        </authorList>
    </citation>
    <scope>NUCLEOTIDE SEQUENCE [LARGE SCALE GENOMIC DNA]</scope>
</reference>
<comment type="similarity">
    <text evidence="2 9">Belongs to the cytochrome P450 family.</text>
</comment>
<feature type="binding site" description="axial binding residue" evidence="8">
    <location>
        <position position="483"/>
    </location>
    <ligand>
        <name>heme</name>
        <dbReference type="ChEBI" id="CHEBI:30413"/>
    </ligand>
    <ligandPart>
        <name>Fe</name>
        <dbReference type="ChEBI" id="CHEBI:18248"/>
    </ligandPart>
</feature>
<dbReference type="Gene3D" id="1.10.630.10">
    <property type="entry name" value="Cytochrome P450"/>
    <property type="match status" value="1"/>
</dbReference>
<dbReference type="PANTHER" id="PTHR47955">
    <property type="entry name" value="CYTOCHROME P450 FAMILY 71 PROTEIN"/>
    <property type="match status" value="1"/>
</dbReference>
<name>A0ABC8XC00_9POAL</name>
<comment type="cofactor">
    <cofactor evidence="1 8">
        <name>heme</name>
        <dbReference type="ChEBI" id="CHEBI:30413"/>
    </cofactor>
</comment>
<dbReference type="PRINTS" id="PR00385">
    <property type="entry name" value="P450"/>
</dbReference>
<evidence type="ECO:0000256" key="7">
    <source>
        <dbReference type="ARBA" id="ARBA00023033"/>
    </source>
</evidence>
<dbReference type="SUPFAM" id="SSF48264">
    <property type="entry name" value="Cytochrome P450"/>
    <property type="match status" value="1"/>
</dbReference>
<organism evidence="10 11">
    <name type="scientific">Urochloa decumbens</name>
    <dbReference type="NCBI Taxonomy" id="240449"/>
    <lineage>
        <taxon>Eukaryota</taxon>
        <taxon>Viridiplantae</taxon>
        <taxon>Streptophyta</taxon>
        <taxon>Embryophyta</taxon>
        <taxon>Tracheophyta</taxon>
        <taxon>Spermatophyta</taxon>
        <taxon>Magnoliopsida</taxon>
        <taxon>Liliopsida</taxon>
        <taxon>Poales</taxon>
        <taxon>Poaceae</taxon>
        <taxon>PACMAD clade</taxon>
        <taxon>Panicoideae</taxon>
        <taxon>Panicodae</taxon>
        <taxon>Paniceae</taxon>
        <taxon>Melinidinae</taxon>
        <taxon>Urochloa</taxon>
    </lineage>
</organism>
<dbReference type="PRINTS" id="PR00463">
    <property type="entry name" value="EP450I"/>
</dbReference>
<keyword evidence="6 8" id="KW-0408">Iron</keyword>
<keyword evidence="7 9" id="KW-0503">Monooxygenase</keyword>
<dbReference type="CDD" id="cd11072">
    <property type="entry name" value="CYP71-like"/>
    <property type="match status" value="1"/>
</dbReference>
<dbReference type="InterPro" id="IPR036396">
    <property type="entry name" value="Cyt_P450_sf"/>
</dbReference>
<sequence>MMALRHLPRTLRLCRNQLAMDELSYGSCVSLAALATILLCLLSLHIISRALATRGKTAGAASTRLPPGPWNLPVIGSLHHLAGSAPPHRALLCLARRHGPLMLLRLGEVPAVVISSPEAAEEVMRARDPAFAGRPRGATADVVGFGGRGLIFAPHGEHWRQMRKVCVLELLGARQVRRMQRVRHAEVSRLVDSVSAAAASPAGDAAVVDLGRGLTALANNVIARAAFGGECRRREAYLREIEAVATLAGGFSLPDLFPSSRLARWLSGAARDLRRRHARVERIIAGIVQERMEKRSASPDGDGGADVEDEDLLDVLLRLKEEGSLTFPLTTEIIGAVISDIFGAATDTTATTVEWAMAELIRNPQAMSRAAYEVRQKLGQGRVTVTDVDLGDLCYLRMVIKETLRLHPAAPLILRASQENCQIMGYNIPKGYSVFINAFAVARDPRHWDNAEEFRPERFESSKLDYKWTDFEFIPFGAGRRQCPGALFATTTIELALANLLYYFNWALPDGTDPKALDMSEVFGITVRRRSNLRVLASLHLGH</sequence>
<dbReference type="InterPro" id="IPR017972">
    <property type="entry name" value="Cyt_P450_CS"/>
</dbReference>
<keyword evidence="4 8" id="KW-0479">Metal-binding</keyword>
<keyword evidence="11" id="KW-1185">Reference proteome</keyword>
<proteinExistence type="inferred from homology"/>
<dbReference type="GO" id="GO:0046872">
    <property type="term" value="F:metal ion binding"/>
    <property type="evidence" value="ECO:0007669"/>
    <property type="project" value="UniProtKB-KW"/>
</dbReference>
<dbReference type="GO" id="GO:0004497">
    <property type="term" value="F:monooxygenase activity"/>
    <property type="evidence" value="ECO:0007669"/>
    <property type="project" value="UniProtKB-KW"/>
</dbReference>
<dbReference type="Pfam" id="PF00067">
    <property type="entry name" value="p450"/>
    <property type="match status" value="1"/>
</dbReference>
<evidence type="ECO:0000256" key="8">
    <source>
        <dbReference type="PIRSR" id="PIRSR602401-1"/>
    </source>
</evidence>
<protein>
    <recommendedName>
        <fullName evidence="12">Cytochrome P450</fullName>
    </recommendedName>
</protein>
<keyword evidence="5 9" id="KW-0560">Oxidoreductase</keyword>
<evidence type="ECO:0000256" key="4">
    <source>
        <dbReference type="ARBA" id="ARBA00022723"/>
    </source>
</evidence>
<dbReference type="PROSITE" id="PS00086">
    <property type="entry name" value="CYTOCHROME_P450"/>
    <property type="match status" value="1"/>
</dbReference>
<dbReference type="EMBL" id="OZ075124">
    <property type="protein sequence ID" value="CAL4923248.1"/>
    <property type="molecule type" value="Genomic_DNA"/>
</dbReference>
<evidence type="ECO:0000313" key="10">
    <source>
        <dbReference type="EMBL" id="CAL4923248.1"/>
    </source>
</evidence>
<dbReference type="PANTHER" id="PTHR47955:SF19">
    <property type="entry name" value="CYTOCHROME P450 71A9-LIKE ISOFORM X1"/>
    <property type="match status" value="1"/>
</dbReference>
<evidence type="ECO:0008006" key="12">
    <source>
        <dbReference type="Google" id="ProtNLM"/>
    </source>
</evidence>
<evidence type="ECO:0000313" key="11">
    <source>
        <dbReference type="Proteomes" id="UP001497457"/>
    </source>
</evidence>
<accession>A0ABC8XC00</accession>
<dbReference type="InterPro" id="IPR002401">
    <property type="entry name" value="Cyt_P450_E_grp-I"/>
</dbReference>
<dbReference type="FunFam" id="1.10.630.10:FF:000064">
    <property type="entry name" value="Cytochrome P450 monooxygenase"/>
    <property type="match status" value="1"/>
</dbReference>